<dbReference type="OrthoDB" id="2569619at2"/>
<keyword evidence="3" id="KW-0804">Transcription</keyword>
<dbReference type="InterPro" id="IPR009057">
    <property type="entry name" value="Homeodomain-like_sf"/>
</dbReference>
<feature type="domain" description="HTH araC/xylS-type" evidence="4">
    <location>
        <begin position="180"/>
        <end position="278"/>
    </location>
</feature>
<dbReference type="InterPro" id="IPR018062">
    <property type="entry name" value="HTH_AraC-typ_CS"/>
</dbReference>
<name>A0A2N3I3I8_9BACT</name>
<evidence type="ECO:0000256" key="3">
    <source>
        <dbReference type="ARBA" id="ARBA00023163"/>
    </source>
</evidence>
<dbReference type="SMART" id="SM00342">
    <property type="entry name" value="HTH_ARAC"/>
    <property type="match status" value="1"/>
</dbReference>
<dbReference type="SUPFAM" id="SSF46689">
    <property type="entry name" value="Homeodomain-like"/>
    <property type="match status" value="2"/>
</dbReference>
<sequence length="285" mass="32760">MTRIVREITPLTEHDFFIVLDHQNAKFDFPIHYHPEYELNLVLHSSGKRIIGDSIKNYDSADLVLIGPNTPHAWSGSTDNARVITIQFQNNILSEQTLNRKASLPIKDLLGKSKMGILFSDETTQNILDRIIKLSDVTGFDSFLDFLSILYDLSISRNQKTLSSPSYVDQFDTSKSRRIKLVNQFLIENLHNPIRINDVASMVNMSPSAFSHFFKKRTQRAFSDYLLDIRIGHAAKILIETEKNISEICFESGFNNISNFNRSFKNLKGCTPREFRSQQKMITKH</sequence>
<accession>A0A2N3I3I8</accession>
<dbReference type="InterPro" id="IPR018060">
    <property type="entry name" value="HTH_AraC"/>
</dbReference>
<dbReference type="GO" id="GO:0043565">
    <property type="term" value="F:sequence-specific DNA binding"/>
    <property type="evidence" value="ECO:0007669"/>
    <property type="project" value="InterPro"/>
</dbReference>
<evidence type="ECO:0000256" key="1">
    <source>
        <dbReference type="ARBA" id="ARBA00023015"/>
    </source>
</evidence>
<dbReference type="Gene3D" id="2.60.120.10">
    <property type="entry name" value="Jelly Rolls"/>
    <property type="match status" value="1"/>
</dbReference>
<dbReference type="GO" id="GO:0003700">
    <property type="term" value="F:DNA-binding transcription factor activity"/>
    <property type="evidence" value="ECO:0007669"/>
    <property type="project" value="InterPro"/>
</dbReference>
<evidence type="ECO:0000259" key="4">
    <source>
        <dbReference type="PROSITE" id="PS01124"/>
    </source>
</evidence>
<dbReference type="InterPro" id="IPR020449">
    <property type="entry name" value="Tscrpt_reg_AraC-type_HTH"/>
</dbReference>
<keyword evidence="6" id="KW-1185">Reference proteome</keyword>
<dbReference type="PANTHER" id="PTHR43280">
    <property type="entry name" value="ARAC-FAMILY TRANSCRIPTIONAL REGULATOR"/>
    <property type="match status" value="1"/>
</dbReference>
<keyword evidence="1" id="KW-0805">Transcription regulation</keyword>
<protein>
    <submittedName>
        <fullName evidence="5">AraC family transcriptional regulator</fullName>
    </submittedName>
</protein>
<dbReference type="Proteomes" id="UP000233535">
    <property type="component" value="Unassembled WGS sequence"/>
</dbReference>
<gene>
    <name evidence="5" type="ORF">BZG02_03215</name>
</gene>
<dbReference type="RefSeq" id="WP_101259974.1">
    <property type="nucleotide sequence ID" value="NZ_MVDD01000002.1"/>
</dbReference>
<dbReference type="Gene3D" id="1.10.10.60">
    <property type="entry name" value="Homeodomain-like"/>
    <property type="match status" value="2"/>
</dbReference>
<organism evidence="5 6">
    <name type="scientific">Labilibaculum filiforme</name>
    <dbReference type="NCBI Taxonomy" id="1940526"/>
    <lineage>
        <taxon>Bacteria</taxon>
        <taxon>Pseudomonadati</taxon>
        <taxon>Bacteroidota</taxon>
        <taxon>Bacteroidia</taxon>
        <taxon>Marinilabiliales</taxon>
        <taxon>Marinifilaceae</taxon>
        <taxon>Labilibaculum</taxon>
    </lineage>
</organism>
<dbReference type="SUPFAM" id="SSF51182">
    <property type="entry name" value="RmlC-like cupins"/>
    <property type="match status" value="1"/>
</dbReference>
<keyword evidence="2" id="KW-0238">DNA-binding</keyword>
<dbReference type="PRINTS" id="PR00032">
    <property type="entry name" value="HTHARAC"/>
</dbReference>
<dbReference type="PANTHER" id="PTHR43280:SF27">
    <property type="entry name" value="TRANSCRIPTIONAL REGULATOR MTLR"/>
    <property type="match status" value="1"/>
</dbReference>
<dbReference type="AlphaFoldDB" id="A0A2N3I3I8"/>
<comment type="caution">
    <text evidence="5">The sequence shown here is derived from an EMBL/GenBank/DDBJ whole genome shotgun (WGS) entry which is preliminary data.</text>
</comment>
<evidence type="ECO:0000256" key="2">
    <source>
        <dbReference type="ARBA" id="ARBA00023125"/>
    </source>
</evidence>
<dbReference type="Pfam" id="PF12833">
    <property type="entry name" value="HTH_18"/>
    <property type="match status" value="1"/>
</dbReference>
<dbReference type="EMBL" id="MVDD01000002">
    <property type="protein sequence ID" value="PKQ64877.1"/>
    <property type="molecule type" value="Genomic_DNA"/>
</dbReference>
<evidence type="ECO:0000313" key="6">
    <source>
        <dbReference type="Proteomes" id="UP000233535"/>
    </source>
</evidence>
<reference evidence="5 6" key="1">
    <citation type="journal article" date="2017" name="Front. Microbiol.">
        <title>Labilibaculum manganireducens gen. nov., sp. nov. and Labilibaculum filiforme sp. nov., Novel Bacteroidetes Isolated from Subsurface Sediments of the Baltic Sea.</title>
        <authorList>
            <person name="Vandieken V."/>
            <person name="Marshall I.P."/>
            <person name="Niemann H."/>
            <person name="Engelen B."/>
            <person name="Cypionka H."/>
        </authorList>
    </citation>
    <scope>NUCLEOTIDE SEQUENCE [LARGE SCALE GENOMIC DNA]</scope>
    <source>
        <strain evidence="5 6">59.16B</strain>
    </source>
</reference>
<dbReference type="InterPro" id="IPR014710">
    <property type="entry name" value="RmlC-like_jellyroll"/>
</dbReference>
<dbReference type="PROSITE" id="PS00041">
    <property type="entry name" value="HTH_ARAC_FAMILY_1"/>
    <property type="match status" value="1"/>
</dbReference>
<dbReference type="PROSITE" id="PS01124">
    <property type="entry name" value="HTH_ARAC_FAMILY_2"/>
    <property type="match status" value="1"/>
</dbReference>
<evidence type="ECO:0000313" key="5">
    <source>
        <dbReference type="EMBL" id="PKQ64877.1"/>
    </source>
</evidence>
<proteinExistence type="predicted"/>
<dbReference type="InterPro" id="IPR011051">
    <property type="entry name" value="RmlC_Cupin_sf"/>
</dbReference>